<accession>A0A222FPE8</accession>
<name>A0A222FPE8_9GAMM</name>
<evidence type="ECO:0000313" key="6">
    <source>
        <dbReference type="Proteomes" id="UP000202440"/>
    </source>
</evidence>
<sequence>MRMLILITSLILWSCNSLAETVTAAQDPWPPFVQEGNPPGISVEVVQEAMKTQGYTVDMKLTPWARAIEDVKNGNVDFLIGTWFTQERSAYLRYSDHYAINQVKFITKADSSFEYTGMDSLAGKSVGIVRGYGYGDEFLTAGHFARPEANNLVLNLRKLMAGRIDMTLEDEIVARSQMTGAGLDVSQFRFTSNSLSENKLHVTSGLANARSEELINAFNKGLAAIKANGTFDAIMKKYGI</sequence>
<feature type="domain" description="Solute-binding protein family 3/N-terminal" evidence="4">
    <location>
        <begin position="21"/>
        <end position="240"/>
    </location>
</feature>
<organism evidence="5 6">
    <name type="scientific">Bacterioplanes sanyensis</name>
    <dbReference type="NCBI Taxonomy" id="1249553"/>
    <lineage>
        <taxon>Bacteria</taxon>
        <taxon>Pseudomonadati</taxon>
        <taxon>Pseudomonadota</taxon>
        <taxon>Gammaproteobacteria</taxon>
        <taxon>Oceanospirillales</taxon>
        <taxon>Oceanospirillaceae</taxon>
        <taxon>Bacterioplanes</taxon>
    </lineage>
</organism>
<gene>
    <name evidence="5" type="ORF">CHH28_19135</name>
</gene>
<reference evidence="5 6" key="1">
    <citation type="submission" date="2017-07" db="EMBL/GenBank/DDBJ databases">
        <title>Annotated genome sequence of Bacterioplanes sanyensis isolated from Red Sea.</title>
        <authorList>
            <person name="Rehman Z.U."/>
        </authorList>
    </citation>
    <scope>NUCLEOTIDE SEQUENCE [LARGE SCALE GENOMIC DNA]</scope>
    <source>
        <strain evidence="5 6">NV9</strain>
    </source>
</reference>
<feature type="signal peptide" evidence="3">
    <location>
        <begin position="1"/>
        <end position="19"/>
    </location>
</feature>
<protein>
    <submittedName>
        <fullName evidence="5">Amino acid ABC transporter substrate-binding protein</fullName>
    </submittedName>
</protein>
<comment type="similarity">
    <text evidence="1">Belongs to the bacterial solute-binding protein 3 family.</text>
</comment>
<evidence type="ECO:0000256" key="2">
    <source>
        <dbReference type="ARBA" id="ARBA00022729"/>
    </source>
</evidence>
<evidence type="ECO:0000313" key="5">
    <source>
        <dbReference type="EMBL" id="ASP40649.1"/>
    </source>
</evidence>
<evidence type="ECO:0000259" key="4">
    <source>
        <dbReference type="SMART" id="SM00062"/>
    </source>
</evidence>
<dbReference type="RefSeq" id="WP_094061811.1">
    <property type="nucleotide sequence ID" value="NZ_CP022530.1"/>
</dbReference>
<feature type="chain" id="PRO_5012239905" evidence="3">
    <location>
        <begin position="20"/>
        <end position="240"/>
    </location>
</feature>
<dbReference type="Pfam" id="PF00497">
    <property type="entry name" value="SBP_bac_3"/>
    <property type="match status" value="1"/>
</dbReference>
<dbReference type="SMART" id="SM00062">
    <property type="entry name" value="PBPb"/>
    <property type="match status" value="1"/>
</dbReference>
<keyword evidence="2 3" id="KW-0732">Signal</keyword>
<dbReference type="Proteomes" id="UP000202440">
    <property type="component" value="Chromosome"/>
</dbReference>
<dbReference type="OrthoDB" id="2081943at2"/>
<dbReference type="AlphaFoldDB" id="A0A222FPE8"/>
<dbReference type="PANTHER" id="PTHR35936:SF25">
    <property type="entry name" value="ABC TRANSPORTER SUBSTRATE-BINDING PROTEIN"/>
    <property type="match status" value="1"/>
</dbReference>
<dbReference type="SUPFAM" id="SSF53850">
    <property type="entry name" value="Periplasmic binding protein-like II"/>
    <property type="match status" value="1"/>
</dbReference>
<dbReference type="KEGG" id="bsan:CHH28_19135"/>
<dbReference type="EMBL" id="CP022530">
    <property type="protein sequence ID" value="ASP40649.1"/>
    <property type="molecule type" value="Genomic_DNA"/>
</dbReference>
<dbReference type="Gene3D" id="3.40.190.10">
    <property type="entry name" value="Periplasmic binding protein-like II"/>
    <property type="match status" value="2"/>
</dbReference>
<dbReference type="PANTHER" id="PTHR35936">
    <property type="entry name" value="MEMBRANE-BOUND LYTIC MUREIN TRANSGLYCOSYLASE F"/>
    <property type="match status" value="1"/>
</dbReference>
<evidence type="ECO:0000256" key="1">
    <source>
        <dbReference type="ARBA" id="ARBA00010333"/>
    </source>
</evidence>
<proteinExistence type="inferred from homology"/>
<dbReference type="InterPro" id="IPR001638">
    <property type="entry name" value="Solute-binding_3/MltF_N"/>
</dbReference>
<evidence type="ECO:0000256" key="3">
    <source>
        <dbReference type="SAM" id="SignalP"/>
    </source>
</evidence>
<keyword evidence="6" id="KW-1185">Reference proteome</keyword>